<gene>
    <name evidence="2" type="ORF">JX265_000889</name>
</gene>
<dbReference type="Proteomes" id="UP000829685">
    <property type="component" value="Unassembled WGS sequence"/>
</dbReference>
<name>A0A9P9WWN7_9PEZI</name>
<evidence type="ECO:0000313" key="2">
    <source>
        <dbReference type="EMBL" id="KAI1880649.1"/>
    </source>
</evidence>
<proteinExistence type="predicted"/>
<evidence type="ECO:0000256" key="1">
    <source>
        <dbReference type="SAM" id="MobiDB-lite"/>
    </source>
</evidence>
<reference evidence="2" key="1">
    <citation type="submission" date="2021-03" db="EMBL/GenBank/DDBJ databases">
        <title>Revisited historic fungal species revealed as producer of novel bioactive compounds through whole genome sequencing and comparative genomics.</title>
        <authorList>
            <person name="Vignolle G.A."/>
            <person name="Hochenegger N."/>
            <person name="Mach R.L."/>
            <person name="Mach-Aigner A.R."/>
            <person name="Javad Rahimi M."/>
            <person name="Salim K.A."/>
            <person name="Chan C.M."/>
            <person name="Lim L.B.L."/>
            <person name="Cai F."/>
            <person name="Druzhinina I.S."/>
            <person name="U'Ren J.M."/>
            <person name="Derntl C."/>
        </authorList>
    </citation>
    <scope>NUCLEOTIDE SEQUENCE</scope>
    <source>
        <strain evidence="2">TUCIM 5799</strain>
    </source>
</reference>
<sequence length="92" mass="10308">MCKELYERWNGCDCWGFLRADTCRGLFKSCFGPSGEQDKKVTRWNDGMCSECWDRLLREAEEMAEADQLADASATASTSSGSTSTRSYSTHS</sequence>
<dbReference type="AlphaFoldDB" id="A0A9P9WWN7"/>
<dbReference type="EMBL" id="JAFIMR010000002">
    <property type="protein sequence ID" value="KAI1880649.1"/>
    <property type="molecule type" value="Genomic_DNA"/>
</dbReference>
<feature type="compositionally biased region" description="Low complexity" evidence="1">
    <location>
        <begin position="70"/>
        <end position="92"/>
    </location>
</feature>
<accession>A0A9P9WWN7</accession>
<evidence type="ECO:0000313" key="3">
    <source>
        <dbReference type="Proteomes" id="UP000829685"/>
    </source>
</evidence>
<keyword evidence="3" id="KW-1185">Reference proteome</keyword>
<organism evidence="2 3">
    <name type="scientific">Neoarthrinium moseri</name>
    <dbReference type="NCBI Taxonomy" id="1658444"/>
    <lineage>
        <taxon>Eukaryota</taxon>
        <taxon>Fungi</taxon>
        <taxon>Dikarya</taxon>
        <taxon>Ascomycota</taxon>
        <taxon>Pezizomycotina</taxon>
        <taxon>Sordariomycetes</taxon>
        <taxon>Xylariomycetidae</taxon>
        <taxon>Amphisphaeriales</taxon>
        <taxon>Apiosporaceae</taxon>
        <taxon>Neoarthrinium</taxon>
    </lineage>
</organism>
<protein>
    <submittedName>
        <fullName evidence="2">Uncharacterized protein</fullName>
    </submittedName>
</protein>
<comment type="caution">
    <text evidence="2">The sequence shown here is derived from an EMBL/GenBank/DDBJ whole genome shotgun (WGS) entry which is preliminary data.</text>
</comment>
<dbReference type="OrthoDB" id="4680970at2759"/>
<feature type="region of interest" description="Disordered" evidence="1">
    <location>
        <begin position="64"/>
        <end position="92"/>
    </location>
</feature>